<evidence type="ECO:0000313" key="9">
    <source>
        <dbReference type="EMBL" id="KAH6831609.1"/>
    </source>
</evidence>
<accession>A0AAD4P967</accession>
<dbReference type="EMBL" id="SDAM02000087">
    <property type="protein sequence ID" value="KAH6831609.1"/>
    <property type="molecule type" value="Genomic_DNA"/>
</dbReference>
<keyword evidence="3" id="KW-0221">Differentiation</keyword>
<dbReference type="FunFam" id="1.10.10.60:FF:000002">
    <property type="entry name" value="Myb family transcription factor"/>
    <property type="match status" value="1"/>
</dbReference>
<evidence type="ECO:0000256" key="2">
    <source>
        <dbReference type="ARBA" id="ARBA00022473"/>
    </source>
</evidence>
<evidence type="ECO:0000313" key="10">
    <source>
        <dbReference type="Proteomes" id="UP001190926"/>
    </source>
</evidence>
<organism evidence="9 10">
    <name type="scientific">Perilla frutescens var. hirtella</name>
    <name type="common">Perilla citriodora</name>
    <name type="synonym">Perilla setoyensis</name>
    <dbReference type="NCBI Taxonomy" id="608512"/>
    <lineage>
        <taxon>Eukaryota</taxon>
        <taxon>Viridiplantae</taxon>
        <taxon>Streptophyta</taxon>
        <taxon>Embryophyta</taxon>
        <taxon>Tracheophyta</taxon>
        <taxon>Spermatophyta</taxon>
        <taxon>Magnoliopsida</taxon>
        <taxon>eudicotyledons</taxon>
        <taxon>Gunneridae</taxon>
        <taxon>Pentapetalae</taxon>
        <taxon>asterids</taxon>
        <taxon>lamiids</taxon>
        <taxon>Lamiales</taxon>
        <taxon>Lamiaceae</taxon>
        <taxon>Nepetoideae</taxon>
        <taxon>Elsholtzieae</taxon>
        <taxon>Perilla</taxon>
    </lineage>
</organism>
<dbReference type="Gene3D" id="1.10.10.60">
    <property type="entry name" value="Homeodomain-like"/>
    <property type="match status" value="1"/>
</dbReference>
<evidence type="ECO:0000256" key="6">
    <source>
        <dbReference type="ARBA" id="ARBA00023242"/>
    </source>
</evidence>
<dbReference type="AlphaFoldDB" id="A0AAD4P967"/>
<keyword evidence="10" id="KW-1185">Reference proteome</keyword>
<dbReference type="Pfam" id="PF00249">
    <property type="entry name" value="Myb_DNA-binding"/>
    <property type="match status" value="1"/>
</dbReference>
<dbReference type="InterPro" id="IPR009057">
    <property type="entry name" value="Homeodomain-like_sf"/>
</dbReference>
<dbReference type="NCBIfam" id="TIGR01557">
    <property type="entry name" value="myb_SHAQKYF"/>
    <property type="match status" value="1"/>
</dbReference>
<dbReference type="PROSITE" id="PS51294">
    <property type="entry name" value="HTH_MYB"/>
    <property type="match status" value="1"/>
</dbReference>
<dbReference type="GO" id="GO:0005634">
    <property type="term" value="C:nucleus"/>
    <property type="evidence" value="ECO:0007669"/>
    <property type="project" value="UniProtKB-SubCell"/>
</dbReference>
<evidence type="ECO:0000256" key="1">
    <source>
        <dbReference type="ARBA" id="ARBA00004123"/>
    </source>
</evidence>
<dbReference type="InterPro" id="IPR001005">
    <property type="entry name" value="SANT/Myb"/>
</dbReference>
<protein>
    <submittedName>
        <fullName evidence="9">Myb-like DNA-binding domain protein</fullName>
    </submittedName>
</protein>
<reference evidence="9 10" key="1">
    <citation type="journal article" date="2021" name="Nat. Commun.">
        <title>Incipient diploidization of the medicinal plant Perilla within 10,000 years.</title>
        <authorList>
            <person name="Zhang Y."/>
            <person name="Shen Q."/>
            <person name="Leng L."/>
            <person name="Zhang D."/>
            <person name="Chen S."/>
            <person name="Shi Y."/>
            <person name="Ning Z."/>
            <person name="Chen S."/>
        </authorList>
    </citation>
    <scope>NUCLEOTIDE SEQUENCE [LARGE SCALE GENOMIC DNA]</scope>
    <source>
        <strain evidence="10">cv. PC099</strain>
    </source>
</reference>
<evidence type="ECO:0000256" key="4">
    <source>
        <dbReference type="ARBA" id="ARBA00023015"/>
    </source>
</evidence>
<dbReference type="PANTHER" id="PTHR31496:SF3">
    <property type="entry name" value="TRANSCRIPTION REPRESSOR KAN1"/>
    <property type="match status" value="1"/>
</dbReference>
<dbReference type="InterPro" id="IPR017930">
    <property type="entry name" value="Myb_dom"/>
</dbReference>
<sequence length="245" mass="27659">MDSPPTLYTVDMKPDRLQSSWWRQEAESRLPPPPATAKTGVRPYIRSKMPRLRWTHDLHQCFINAVDRLGGEDRATPKMVLELMNVKGLTITHVKSHLQMYRSMKHEQIIQEVTGGKNKKLQATSQKNHNLNSPSPSHSSCSCGFLPKNLYSTIIPETKQTPKWQDVKLKQIASDAPTDQVPKSGFDRGFGRSVVLKDFLSCCKLPANNMCKEKEVHLRLDQSKLMGESASSFDANDISLELTLS</sequence>
<evidence type="ECO:0000256" key="3">
    <source>
        <dbReference type="ARBA" id="ARBA00022782"/>
    </source>
</evidence>
<feature type="compositionally biased region" description="Polar residues" evidence="7">
    <location>
        <begin position="121"/>
        <end position="132"/>
    </location>
</feature>
<evidence type="ECO:0000256" key="7">
    <source>
        <dbReference type="SAM" id="MobiDB-lite"/>
    </source>
</evidence>
<dbReference type="InterPro" id="IPR006447">
    <property type="entry name" value="Myb_dom_plants"/>
</dbReference>
<comment type="caution">
    <text evidence="9">The sequence shown here is derived from an EMBL/GenBank/DDBJ whole genome shotgun (WGS) entry which is preliminary data.</text>
</comment>
<feature type="region of interest" description="Disordered" evidence="7">
    <location>
        <begin position="116"/>
        <end position="138"/>
    </location>
</feature>
<dbReference type="GO" id="GO:0010158">
    <property type="term" value="P:abaxial cell fate specification"/>
    <property type="evidence" value="ECO:0007669"/>
    <property type="project" value="InterPro"/>
</dbReference>
<gene>
    <name evidence="9" type="ORF">C2S53_010584</name>
</gene>
<evidence type="ECO:0000256" key="5">
    <source>
        <dbReference type="ARBA" id="ARBA00023163"/>
    </source>
</evidence>
<keyword evidence="4" id="KW-0805">Transcription regulation</keyword>
<feature type="domain" description="HTH myb-type" evidence="8">
    <location>
        <begin position="46"/>
        <end position="106"/>
    </location>
</feature>
<dbReference type="GO" id="GO:0006355">
    <property type="term" value="P:regulation of DNA-templated transcription"/>
    <property type="evidence" value="ECO:0007669"/>
    <property type="project" value="InterPro"/>
</dbReference>
<proteinExistence type="predicted"/>
<dbReference type="Proteomes" id="UP001190926">
    <property type="component" value="Unassembled WGS sequence"/>
</dbReference>
<dbReference type="SUPFAM" id="SSF46689">
    <property type="entry name" value="Homeodomain-like"/>
    <property type="match status" value="1"/>
</dbReference>
<comment type="subcellular location">
    <subcellularLocation>
        <location evidence="1">Nucleus</location>
    </subcellularLocation>
</comment>
<keyword evidence="6" id="KW-0539">Nucleus</keyword>
<name>A0AAD4P967_PERFH</name>
<dbReference type="GO" id="GO:0000976">
    <property type="term" value="F:transcription cis-regulatory region binding"/>
    <property type="evidence" value="ECO:0007669"/>
    <property type="project" value="InterPro"/>
</dbReference>
<keyword evidence="5" id="KW-0804">Transcription</keyword>
<dbReference type="PANTHER" id="PTHR31496">
    <property type="entry name" value="TRANSCRIPTION FACTOR KAN2-RELATED"/>
    <property type="match status" value="1"/>
</dbReference>
<evidence type="ECO:0000259" key="8">
    <source>
        <dbReference type="PROSITE" id="PS51294"/>
    </source>
</evidence>
<keyword evidence="2" id="KW-0217">Developmental protein</keyword>
<dbReference type="InterPro" id="IPR044847">
    <property type="entry name" value="KAN_fam"/>
</dbReference>